<protein>
    <recommendedName>
        <fullName evidence="3">Luciferase-like domain-containing protein</fullName>
    </recommendedName>
</protein>
<dbReference type="CDD" id="cd00347">
    <property type="entry name" value="Flavin_utilizing_monoxygenases"/>
    <property type="match status" value="1"/>
</dbReference>
<reference evidence="4" key="1">
    <citation type="submission" date="2021-01" db="EMBL/GenBank/DDBJ databases">
        <title>Whole genome shotgun sequence of Virgisporangium aliadipatigenens NBRC 105644.</title>
        <authorList>
            <person name="Komaki H."/>
            <person name="Tamura T."/>
        </authorList>
    </citation>
    <scope>NUCLEOTIDE SEQUENCE</scope>
    <source>
        <strain evidence="4">NBRC 105644</strain>
    </source>
</reference>
<dbReference type="RefSeq" id="WP_203897154.1">
    <property type="nucleotide sequence ID" value="NZ_BOPF01000002.1"/>
</dbReference>
<dbReference type="Proteomes" id="UP000619260">
    <property type="component" value="Unassembled WGS sequence"/>
</dbReference>
<dbReference type="InterPro" id="IPR011251">
    <property type="entry name" value="Luciferase-like_dom"/>
</dbReference>
<dbReference type="InterPro" id="IPR036661">
    <property type="entry name" value="Luciferase-like_sf"/>
</dbReference>
<dbReference type="GO" id="GO:0005829">
    <property type="term" value="C:cytosol"/>
    <property type="evidence" value="ECO:0007669"/>
    <property type="project" value="TreeGrafter"/>
</dbReference>
<dbReference type="Gene3D" id="3.20.20.30">
    <property type="entry name" value="Luciferase-like domain"/>
    <property type="match status" value="1"/>
</dbReference>
<sequence length="393" mass="44009">MLIDIFSEVQNPKPWNGDHEHRRILQMLEQARLADEMGYGCWWQVEHHGAEEFSLSSAPELMLTAISQHTNRIRIGHSAVLAPGRFNHPIRAAERGAMLDHLSEGRLEFGLTRSTIPEWRLFNIEPAEARAQTQEAFEMIPRMWTEERFSYTSDTYRIDDVAIGPKPFQKPHPPLWQAAASPASFEEAGRRGVGVLGTTLWEALPRVRSMIELYRAAVRQCERPVGAFVNDRIAFFTFVHCADTDAEAVRNGAAAAAAWYTVRALTFFEAKRQFMDMAARQQALLAAADGGGLTGEFLRAEQAAAAPPNHAQICIGRILAGEHVSDDEIFDALRDQDSLIVGSPETCRKKLRVYAELGIDRLMCFHQVGHLEHDAVLRSIRLIGELIPEFAGS</sequence>
<evidence type="ECO:0000313" key="5">
    <source>
        <dbReference type="Proteomes" id="UP000619260"/>
    </source>
</evidence>
<dbReference type="SUPFAM" id="SSF51679">
    <property type="entry name" value="Bacterial luciferase-like"/>
    <property type="match status" value="1"/>
</dbReference>
<comment type="caution">
    <text evidence="4">The sequence shown here is derived from an EMBL/GenBank/DDBJ whole genome shotgun (WGS) entry which is preliminary data.</text>
</comment>
<dbReference type="AlphaFoldDB" id="A0A8J3YG31"/>
<feature type="domain" description="Luciferase-like" evidence="3">
    <location>
        <begin position="20"/>
        <end position="361"/>
    </location>
</feature>
<evidence type="ECO:0000259" key="3">
    <source>
        <dbReference type="Pfam" id="PF00296"/>
    </source>
</evidence>
<dbReference type="PANTHER" id="PTHR30137:SF8">
    <property type="entry name" value="BLR5498 PROTEIN"/>
    <property type="match status" value="1"/>
</dbReference>
<dbReference type="InterPro" id="IPR050766">
    <property type="entry name" value="Bact_Lucif_Oxidored"/>
</dbReference>
<dbReference type="EMBL" id="BOPF01000002">
    <property type="protein sequence ID" value="GIJ43597.1"/>
    <property type="molecule type" value="Genomic_DNA"/>
</dbReference>
<evidence type="ECO:0000256" key="2">
    <source>
        <dbReference type="ARBA" id="ARBA00023033"/>
    </source>
</evidence>
<organism evidence="4 5">
    <name type="scientific">Virgisporangium aliadipatigenens</name>
    <dbReference type="NCBI Taxonomy" id="741659"/>
    <lineage>
        <taxon>Bacteria</taxon>
        <taxon>Bacillati</taxon>
        <taxon>Actinomycetota</taxon>
        <taxon>Actinomycetes</taxon>
        <taxon>Micromonosporales</taxon>
        <taxon>Micromonosporaceae</taxon>
        <taxon>Virgisporangium</taxon>
    </lineage>
</organism>
<keyword evidence="2" id="KW-0503">Monooxygenase</keyword>
<dbReference type="Pfam" id="PF00296">
    <property type="entry name" value="Bac_luciferase"/>
    <property type="match status" value="1"/>
</dbReference>
<keyword evidence="1" id="KW-0560">Oxidoreductase</keyword>
<dbReference type="GO" id="GO:0016705">
    <property type="term" value="F:oxidoreductase activity, acting on paired donors, with incorporation or reduction of molecular oxygen"/>
    <property type="evidence" value="ECO:0007669"/>
    <property type="project" value="InterPro"/>
</dbReference>
<accession>A0A8J3YG31</accession>
<evidence type="ECO:0000313" key="4">
    <source>
        <dbReference type="EMBL" id="GIJ43597.1"/>
    </source>
</evidence>
<keyword evidence="5" id="KW-1185">Reference proteome</keyword>
<name>A0A8J3YG31_9ACTN</name>
<proteinExistence type="predicted"/>
<evidence type="ECO:0000256" key="1">
    <source>
        <dbReference type="ARBA" id="ARBA00023002"/>
    </source>
</evidence>
<gene>
    <name evidence="4" type="ORF">Val02_04830</name>
</gene>
<dbReference type="PANTHER" id="PTHR30137">
    <property type="entry name" value="LUCIFERASE-LIKE MONOOXYGENASE"/>
    <property type="match status" value="1"/>
</dbReference>
<dbReference type="GO" id="GO:0004497">
    <property type="term" value="F:monooxygenase activity"/>
    <property type="evidence" value="ECO:0007669"/>
    <property type="project" value="UniProtKB-KW"/>
</dbReference>